<sequence length="48" mass="4977">MTPIAILFFVIAAVLIWGGLAASILFLSARPQVAAYPAGAEDDLDGDD</sequence>
<organism evidence="1 2">
    <name type="scientific">Microbacterium oryzae</name>
    <dbReference type="NCBI Taxonomy" id="743009"/>
    <lineage>
        <taxon>Bacteria</taxon>
        <taxon>Bacillati</taxon>
        <taxon>Actinomycetota</taxon>
        <taxon>Actinomycetes</taxon>
        <taxon>Micrococcales</taxon>
        <taxon>Microbacteriaceae</taxon>
        <taxon>Microbacterium</taxon>
    </lineage>
</organism>
<dbReference type="NCBIfam" id="NF033493">
    <property type="entry name" value="MetS_like_NSS"/>
    <property type="match status" value="1"/>
</dbReference>
<protein>
    <submittedName>
        <fullName evidence="1">MetS family NSS transporter small subunit</fullName>
    </submittedName>
</protein>
<accession>A0A6I6DNS0</accession>
<gene>
    <name evidence="1" type="ORF">D7D94_01415</name>
</gene>
<dbReference type="OrthoDB" id="6712920at2"/>
<evidence type="ECO:0000313" key="2">
    <source>
        <dbReference type="Proteomes" id="UP000422989"/>
    </source>
</evidence>
<proteinExistence type="predicted"/>
<reference evidence="1 2" key="1">
    <citation type="submission" date="2018-09" db="EMBL/GenBank/DDBJ databases">
        <title>Whole genome sequencing of Microbacterium oryzae strain MB-10T.</title>
        <authorList>
            <person name="Das S.K."/>
        </authorList>
    </citation>
    <scope>NUCLEOTIDE SEQUENCE [LARGE SCALE GENOMIC DNA]</scope>
    <source>
        <strain evidence="1 2">MB-10</strain>
    </source>
</reference>
<evidence type="ECO:0000313" key="1">
    <source>
        <dbReference type="EMBL" id="QGU26495.1"/>
    </source>
</evidence>
<keyword evidence="2" id="KW-1185">Reference proteome</keyword>
<dbReference type="KEGG" id="moj:D7D94_01415"/>
<dbReference type="AlphaFoldDB" id="A0A6I6DNS0"/>
<dbReference type="RefSeq" id="WP_156240892.1">
    <property type="nucleotide sequence ID" value="NZ_BAAAZL010000002.1"/>
</dbReference>
<dbReference type="Proteomes" id="UP000422989">
    <property type="component" value="Chromosome"/>
</dbReference>
<dbReference type="EMBL" id="CP032550">
    <property type="protein sequence ID" value="QGU26495.1"/>
    <property type="molecule type" value="Genomic_DNA"/>
</dbReference>
<name>A0A6I6DNS0_9MICO</name>